<evidence type="ECO:0000313" key="3">
    <source>
        <dbReference type="EMBL" id="CCA87228.1"/>
    </source>
</evidence>
<name>G3AAY7_9RALS</name>
<proteinExistence type="predicted"/>
<dbReference type="AlphaFoldDB" id="G3AAY7"/>
<organism evidence="3">
    <name type="scientific">Ralstonia syzygii R24</name>
    <dbReference type="NCBI Taxonomy" id="907261"/>
    <lineage>
        <taxon>Bacteria</taxon>
        <taxon>Pseudomonadati</taxon>
        <taxon>Pseudomonadota</taxon>
        <taxon>Betaproteobacteria</taxon>
        <taxon>Burkholderiales</taxon>
        <taxon>Burkholderiaceae</taxon>
        <taxon>Ralstonia</taxon>
        <taxon>Ralstonia solanacearum species complex</taxon>
    </lineage>
</organism>
<dbReference type="EMBL" id="FR854092">
    <property type="protein sequence ID" value="CCA87228.1"/>
    <property type="molecule type" value="Genomic_DNA"/>
</dbReference>
<accession>G3AAY7</accession>
<sequence>MKRESNAEACEGHGYRTMNRNAGEKRTSPHGGGTFHSTGTSSLAFAGRKQEHLTSGTCPSYPQPRRQLAQNYAFGILFVILSGIMAVAMLVKKHPEATERAIGSAVALLGDWRTWAIATAGVALTAVVCVLLQPRR</sequence>
<protein>
    <submittedName>
        <fullName evidence="3">Conserved hypothethical protein</fullName>
    </submittedName>
</protein>
<feature type="compositionally biased region" description="Basic and acidic residues" evidence="1">
    <location>
        <begin position="1"/>
        <end position="14"/>
    </location>
</feature>
<feature type="region of interest" description="Disordered" evidence="1">
    <location>
        <begin position="1"/>
        <end position="41"/>
    </location>
</feature>
<evidence type="ECO:0000256" key="1">
    <source>
        <dbReference type="SAM" id="MobiDB-lite"/>
    </source>
</evidence>
<keyword evidence="2" id="KW-0812">Transmembrane</keyword>
<keyword evidence="2" id="KW-1133">Transmembrane helix</keyword>
<feature type="transmembrane region" description="Helical" evidence="2">
    <location>
        <begin position="72"/>
        <end position="92"/>
    </location>
</feature>
<feature type="transmembrane region" description="Helical" evidence="2">
    <location>
        <begin position="112"/>
        <end position="132"/>
    </location>
</feature>
<evidence type="ECO:0000256" key="2">
    <source>
        <dbReference type="SAM" id="Phobius"/>
    </source>
</evidence>
<dbReference type="RefSeq" id="WP_197334214.1">
    <property type="nucleotide sequence ID" value="NZ_CP115945.1"/>
</dbReference>
<reference evidence="3" key="2">
    <citation type="submission" date="2011-04" db="EMBL/GenBank/DDBJ databases">
        <authorList>
            <person name="Genoscope - CEA"/>
        </authorList>
    </citation>
    <scope>NUCLEOTIDE SEQUENCE</scope>
    <source>
        <strain evidence="3">R24</strain>
    </source>
</reference>
<keyword evidence="2" id="KW-0472">Membrane</keyword>
<reference evidence="3" key="1">
    <citation type="journal article" date="2011" name="PLoS ONE">
        <title>Ralstonia syzygii, the Blood Disease Bacterium and some Asian R. solanacearum strains form a single genomic species despite divergent lifestyles.</title>
        <authorList>
            <person name="Remenant B."/>
            <person name="de Cambiaire J.C."/>
            <person name="Cellier G."/>
            <person name="Jacobs J.M."/>
            <person name="Mangenot S."/>
            <person name="Barbe V."/>
            <person name="Lajus A."/>
            <person name="Vallenet D."/>
            <person name="Medigue C."/>
            <person name="Fegan M."/>
            <person name="Allen C."/>
            <person name="Prior P."/>
        </authorList>
    </citation>
    <scope>NUCLEOTIDE SEQUENCE</scope>
    <source>
        <strain evidence="3">R24</strain>
    </source>
</reference>
<gene>
    <name evidence="3" type="ORF">RALSY_mp30549</name>
</gene>